<comment type="caution">
    <text evidence="2">The sequence shown here is derived from an EMBL/GenBank/DDBJ whole genome shotgun (WGS) entry which is preliminary data.</text>
</comment>
<dbReference type="InterPro" id="IPR002156">
    <property type="entry name" value="RNaseH_domain"/>
</dbReference>
<dbReference type="GO" id="GO:0004523">
    <property type="term" value="F:RNA-DNA hybrid ribonuclease activity"/>
    <property type="evidence" value="ECO:0007669"/>
    <property type="project" value="InterPro"/>
</dbReference>
<dbReference type="Pfam" id="PF13456">
    <property type="entry name" value="RVT_3"/>
    <property type="match status" value="1"/>
</dbReference>
<dbReference type="InterPro" id="IPR036397">
    <property type="entry name" value="RNaseH_sf"/>
</dbReference>
<dbReference type="Proteomes" id="UP000828251">
    <property type="component" value="Unassembled WGS sequence"/>
</dbReference>
<evidence type="ECO:0000259" key="1">
    <source>
        <dbReference type="Pfam" id="PF13456"/>
    </source>
</evidence>
<feature type="domain" description="RNase H type-1" evidence="1">
    <location>
        <begin position="134"/>
        <end position="194"/>
    </location>
</feature>
<protein>
    <recommendedName>
        <fullName evidence="1">RNase H type-1 domain-containing protein</fullName>
    </recommendedName>
</protein>
<evidence type="ECO:0000313" key="2">
    <source>
        <dbReference type="EMBL" id="KAH1129367.1"/>
    </source>
</evidence>
<reference evidence="2 3" key="1">
    <citation type="journal article" date="2021" name="Plant Biotechnol. J.">
        <title>Multi-omics assisted identification of the key and species-specific regulatory components of drought-tolerant mechanisms in Gossypium stocksii.</title>
        <authorList>
            <person name="Yu D."/>
            <person name="Ke L."/>
            <person name="Zhang D."/>
            <person name="Wu Y."/>
            <person name="Sun Y."/>
            <person name="Mei J."/>
            <person name="Sun J."/>
            <person name="Sun Y."/>
        </authorList>
    </citation>
    <scope>NUCLEOTIDE SEQUENCE [LARGE SCALE GENOMIC DNA]</scope>
    <source>
        <strain evidence="3">cv. E1</strain>
        <tissue evidence="2">Leaf</tissue>
    </source>
</reference>
<accession>A0A9D3WHN2</accession>
<dbReference type="GO" id="GO:0003676">
    <property type="term" value="F:nucleic acid binding"/>
    <property type="evidence" value="ECO:0007669"/>
    <property type="project" value="InterPro"/>
</dbReference>
<dbReference type="AlphaFoldDB" id="A0A9D3WHN2"/>
<dbReference type="OrthoDB" id="1881450at2759"/>
<dbReference type="InterPro" id="IPR044730">
    <property type="entry name" value="RNase_H-like_dom_plant"/>
</dbReference>
<dbReference type="EMBL" id="JAIQCV010000001">
    <property type="protein sequence ID" value="KAH1129367.1"/>
    <property type="molecule type" value="Genomic_DNA"/>
</dbReference>
<evidence type="ECO:0000313" key="3">
    <source>
        <dbReference type="Proteomes" id="UP000828251"/>
    </source>
</evidence>
<gene>
    <name evidence="2" type="ORF">J1N35_000745</name>
</gene>
<sequence length="197" mass="23763">MVNVYAPCGCEEKKSLWAERLEVSGDWKRDSNIGLGNLKAYVRKRSISDHCPIVLLSEMVDWGPRPFKFYECWMNHRGFKPMIAEKWKGFNVEGRVGFRLKTKLKLMKDYLKQWNMRRRLNVLITWENRDLFRKRNFFDLLVESDSMSAISRVNKKDDRPWKLWRFFNELDLLVNHTERVEFVHIFREANSTADFFD</sequence>
<organism evidence="2 3">
    <name type="scientific">Gossypium stocksii</name>
    <dbReference type="NCBI Taxonomy" id="47602"/>
    <lineage>
        <taxon>Eukaryota</taxon>
        <taxon>Viridiplantae</taxon>
        <taxon>Streptophyta</taxon>
        <taxon>Embryophyta</taxon>
        <taxon>Tracheophyta</taxon>
        <taxon>Spermatophyta</taxon>
        <taxon>Magnoliopsida</taxon>
        <taxon>eudicotyledons</taxon>
        <taxon>Gunneridae</taxon>
        <taxon>Pentapetalae</taxon>
        <taxon>rosids</taxon>
        <taxon>malvids</taxon>
        <taxon>Malvales</taxon>
        <taxon>Malvaceae</taxon>
        <taxon>Malvoideae</taxon>
        <taxon>Gossypium</taxon>
    </lineage>
</organism>
<proteinExistence type="predicted"/>
<name>A0A9D3WHN2_9ROSI</name>
<keyword evidence="3" id="KW-1185">Reference proteome</keyword>
<dbReference type="CDD" id="cd06222">
    <property type="entry name" value="RNase_H_like"/>
    <property type="match status" value="1"/>
</dbReference>
<dbReference type="Gene3D" id="3.30.420.10">
    <property type="entry name" value="Ribonuclease H-like superfamily/Ribonuclease H"/>
    <property type="match status" value="1"/>
</dbReference>